<dbReference type="Pfam" id="PF10483">
    <property type="entry name" value="Elong_Iki1"/>
    <property type="match status" value="1"/>
</dbReference>
<dbReference type="GO" id="GO:0033588">
    <property type="term" value="C:elongator holoenzyme complex"/>
    <property type="evidence" value="ECO:0007669"/>
    <property type="project" value="InterPro"/>
</dbReference>
<dbReference type="GO" id="GO:0002098">
    <property type="term" value="P:tRNA wobble uridine modification"/>
    <property type="evidence" value="ECO:0007669"/>
    <property type="project" value="InterPro"/>
</dbReference>
<evidence type="ECO:0000256" key="10">
    <source>
        <dbReference type="SAM" id="SignalP"/>
    </source>
</evidence>
<dbReference type="GO" id="GO:0005634">
    <property type="term" value="C:nucleus"/>
    <property type="evidence" value="ECO:0007669"/>
    <property type="project" value="UniProtKB-SubCell"/>
</dbReference>
<organism evidence="11 12">
    <name type="scientific">Roridomyces roridus</name>
    <dbReference type="NCBI Taxonomy" id="1738132"/>
    <lineage>
        <taxon>Eukaryota</taxon>
        <taxon>Fungi</taxon>
        <taxon>Dikarya</taxon>
        <taxon>Basidiomycota</taxon>
        <taxon>Agaricomycotina</taxon>
        <taxon>Agaricomycetes</taxon>
        <taxon>Agaricomycetidae</taxon>
        <taxon>Agaricales</taxon>
        <taxon>Marasmiineae</taxon>
        <taxon>Mycenaceae</taxon>
        <taxon>Roridomyces</taxon>
    </lineage>
</organism>
<dbReference type="GO" id="GO:0000049">
    <property type="term" value="F:tRNA binding"/>
    <property type="evidence" value="ECO:0007669"/>
    <property type="project" value="TreeGrafter"/>
</dbReference>
<comment type="similarity">
    <text evidence="4">Belongs to the ELP5 family.</text>
</comment>
<evidence type="ECO:0000256" key="8">
    <source>
        <dbReference type="ARBA" id="ARBA00023242"/>
    </source>
</evidence>
<keyword evidence="6" id="KW-0963">Cytoplasm</keyword>
<feature type="chain" id="PRO_5042149074" description="Elongator complex protein 5" evidence="10">
    <location>
        <begin position="24"/>
        <end position="306"/>
    </location>
</feature>
<evidence type="ECO:0000256" key="4">
    <source>
        <dbReference type="ARBA" id="ARBA00009567"/>
    </source>
</evidence>
<comment type="pathway">
    <text evidence="3">tRNA modification; 5-methoxycarbonylmethyl-2-thiouridine-tRNA biosynthesis.</text>
</comment>
<dbReference type="PANTHER" id="PTHR15641:SF1">
    <property type="entry name" value="ELONGATOR COMPLEX PROTEIN 5"/>
    <property type="match status" value="1"/>
</dbReference>
<accession>A0AAD7BUW0</accession>
<evidence type="ECO:0000256" key="3">
    <source>
        <dbReference type="ARBA" id="ARBA00005043"/>
    </source>
</evidence>
<evidence type="ECO:0000256" key="7">
    <source>
        <dbReference type="ARBA" id="ARBA00022694"/>
    </source>
</evidence>
<protein>
    <recommendedName>
        <fullName evidence="5">Elongator complex protein 5</fullName>
    </recommendedName>
</protein>
<dbReference type="EMBL" id="JARKIF010000009">
    <property type="protein sequence ID" value="KAJ7631035.1"/>
    <property type="molecule type" value="Genomic_DNA"/>
</dbReference>
<evidence type="ECO:0000313" key="12">
    <source>
        <dbReference type="Proteomes" id="UP001221142"/>
    </source>
</evidence>
<evidence type="ECO:0000313" key="11">
    <source>
        <dbReference type="EMBL" id="KAJ7631035.1"/>
    </source>
</evidence>
<sequence length="306" mass="33454">MRQLLSDGNTVLFCLLHSSLLSASEVEVHNLLDRVPGYCDNEVDVRQHIKSTIENASSGPLDFVIDSVDTLLSDIGSLSETHKFLQEVLLIIRGRSSPSRFILHVQATCPLLPLLSLPAFSPSLSLVIPHPTALLLHLATEYLTPPPPLSPEPKFWSIFLPMSERMEESERLVFGSAGEGAGDSEQFVIEVIARGDGDGLRRRGVDRTLHGWSMAKGLCSLEDIDALKPLWARSVPDPTVADPTQNVSFNLNLTEAQQNSRAQVPLPYAHEGKPSDKPATASAAIFYDPDSADDIDDDDPDEDLDI</sequence>
<feature type="signal peptide" evidence="10">
    <location>
        <begin position="1"/>
        <end position="23"/>
    </location>
</feature>
<feature type="compositionally biased region" description="Acidic residues" evidence="9">
    <location>
        <begin position="290"/>
        <end position="306"/>
    </location>
</feature>
<comment type="caution">
    <text evidence="11">The sequence shown here is derived from an EMBL/GenBank/DDBJ whole genome shotgun (WGS) entry which is preliminary data.</text>
</comment>
<dbReference type="GO" id="GO:0005829">
    <property type="term" value="C:cytosol"/>
    <property type="evidence" value="ECO:0007669"/>
    <property type="project" value="TreeGrafter"/>
</dbReference>
<feature type="region of interest" description="Disordered" evidence="9">
    <location>
        <begin position="260"/>
        <end position="306"/>
    </location>
</feature>
<dbReference type="Proteomes" id="UP001221142">
    <property type="component" value="Unassembled WGS sequence"/>
</dbReference>
<evidence type="ECO:0000256" key="6">
    <source>
        <dbReference type="ARBA" id="ARBA00022490"/>
    </source>
</evidence>
<keyword evidence="10" id="KW-0732">Signal</keyword>
<dbReference type="PANTHER" id="PTHR15641">
    <property type="entry name" value="ELONGATOR COMPLEX PROTEIN 5"/>
    <property type="match status" value="1"/>
</dbReference>
<keyword evidence="7" id="KW-0819">tRNA processing</keyword>
<evidence type="ECO:0000256" key="1">
    <source>
        <dbReference type="ARBA" id="ARBA00004123"/>
    </source>
</evidence>
<keyword evidence="12" id="KW-1185">Reference proteome</keyword>
<keyword evidence="8" id="KW-0539">Nucleus</keyword>
<reference evidence="11" key="1">
    <citation type="submission" date="2023-03" db="EMBL/GenBank/DDBJ databases">
        <title>Massive genome expansion in bonnet fungi (Mycena s.s.) driven by repeated elements and novel gene families across ecological guilds.</title>
        <authorList>
            <consortium name="Lawrence Berkeley National Laboratory"/>
            <person name="Harder C.B."/>
            <person name="Miyauchi S."/>
            <person name="Viragh M."/>
            <person name="Kuo A."/>
            <person name="Thoen E."/>
            <person name="Andreopoulos B."/>
            <person name="Lu D."/>
            <person name="Skrede I."/>
            <person name="Drula E."/>
            <person name="Henrissat B."/>
            <person name="Morin E."/>
            <person name="Kohler A."/>
            <person name="Barry K."/>
            <person name="LaButti K."/>
            <person name="Morin E."/>
            <person name="Salamov A."/>
            <person name="Lipzen A."/>
            <person name="Mereny Z."/>
            <person name="Hegedus B."/>
            <person name="Baldrian P."/>
            <person name="Stursova M."/>
            <person name="Weitz H."/>
            <person name="Taylor A."/>
            <person name="Grigoriev I.V."/>
            <person name="Nagy L.G."/>
            <person name="Martin F."/>
            <person name="Kauserud H."/>
        </authorList>
    </citation>
    <scope>NUCLEOTIDE SEQUENCE</scope>
    <source>
        <strain evidence="11">9284</strain>
    </source>
</reference>
<proteinExistence type="inferred from homology"/>
<dbReference type="InterPro" id="IPR019519">
    <property type="entry name" value="Elp5"/>
</dbReference>
<gene>
    <name evidence="11" type="ORF">FB45DRAFT_917257</name>
</gene>
<name>A0AAD7BUW0_9AGAR</name>
<dbReference type="AlphaFoldDB" id="A0AAD7BUW0"/>
<evidence type="ECO:0000256" key="2">
    <source>
        <dbReference type="ARBA" id="ARBA00004496"/>
    </source>
</evidence>
<comment type="subcellular location">
    <subcellularLocation>
        <location evidence="2">Cytoplasm</location>
    </subcellularLocation>
    <subcellularLocation>
        <location evidence="1">Nucleus</location>
    </subcellularLocation>
</comment>
<evidence type="ECO:0000256" key="5">
    <source>
        <dbReference type="ARBA" id="ARBA00020264"/>
    </source>
</evidence>
<evidence type="ECO:0000256" key="9">
    <source>
        <dbReference type="SAM" id="MobiDB-lite"/>
    </source>
</evidence>